<proteinExistence type="predicted"/>
<gene>
    <name evidence="2" type="ORF">BAVI_07646</name>
</gene>
<keyword evidence="3" id="KW-1185">Reference proteome</keyword>
<feature type="coiled-coil region" evidence="1">
    <location>
        <begin position="289"/>
        <end position="363"/>
    </location>
</feature>
<reference evidence="2 3" key="1">
    <citation type="journal article" date="2014" name="Environ. Microbiol.">
        <title>The nitrate-ammonifying and nosZ-carrying bacterium Bacillus vireti is a potent source and sink for nitric and nitrous oxide under high nitrate conditions.</title>
        <authorList>
            <person name="Mania D."/>
            <person name="Heylen K."/>
            <person name="van Spanning R.J."/>
            <person name="Frostegard A."/>
        </authorList>
    </citation>
    <scope>NUCLEOTIDE SEQUENCE [LARGE SCALE GENOMIC DNA]</scope>
    <source>
        <strain evidence="2 3">LMG 21834</strain>
    </source>
</reference>
<dbReference type="AlphaFoldDB" id="A0AB94IQU4"/>
<dbReference type="EMBL" id="ALAN01000054">
    <property type="protein sequence ID" value="ETI69434.1"/>
    <property type="molecule type" value="Genomic_DNA"/>
</dbReference>
<feature type="coiled-coil region" evidence="1">
    <location>
        <begin position="509"/>
        <end position="536"/>
    </location>
</feature>
<organism evidence="2 3">
    <name type="scientific">Neobacillus vireti LMG 21834</name>
    <dbReference type="NCBI Taxonomy" id="1131730"/>
    <lineage>
        <taxon>Bacteria</taxon>
        <taxon>Bacillati</taxon>
        <taxon>Bacillota</taxon>
        <taxon>Bacilli</taxon>
        <taxon>Bacillales</taxon>
        <taxon>Bacillaceae</taxon>
        <taxon>Neobacillus</taxon>
    </lineage>
</organism>
<protein>
    <recommendedName>
        <fullName evidence="4">Dynamin family protein</fullName>
    </recommendedName>
</protein>
<comment type="caution">
    <text evidence="2">The sequence shown here is derived from an EMBL/GenBank/DDBJ whole genome shotgun (WGS) entry which is preliminary data.</text>
</comment>
<evidence type="ECO:0000313" key="2">
    <source>
        <dbReference type="EMBL" id="ETI69434.1"/>
    </source>
</evidence>
<name>A0AB94IQU4_9BACI</name>
<dbReference type="Proteomes" id="UP000018877">
    <property type="component" value="Unassembled WGS sequence"/>
</dbReference>
<dbReference type="RefSeq" id="WP_024027734.1">
    <property type="nucleotide sequence ID" value="NZ_ALAN01000054.1"/>
</dbReference>
<evidence type="ECO:0000256" key="1">
    <source>
        <dbReference type="SAM" id="Coils"/>
    </source>
</evidence>
<keyword evidence="1" id="KW-0175">Coiled coil</keyword>
<evidence type="ECO:0000313" key="3">
    <source>
        <dbReference type="Proteomes" id="UP000018877"/>
    </source>
</evidence>
<sequence length="557" mass="65016">MVKAELSYNPYLLETKVKFNGQEPKVNCLVEKYQEGKLHAWITEIPAVFYNEMNGYDFDLDFSGTKADFEGLEQAFLDSGVSTKPETKVSGETAPADVRIFLKNELEDSRTKSKEIDDLLTWLNATPNRKFDNASFRFKNSELFDEPFSYLFIQAPNIDTSIFDGLDLTLENANTVKELPKDLTNTPILFYIDENTREEFLNFLEIIQSRQDVNEKQIFFFIHPDLNKTQIERIIQDKGIARPQIVSAVNDKMVSDFLGVYPIADYVVKSIKVFRREFDSLSKILEVENEESRIQNADVHKQIDSLEESIQKLKDVNERFIQRDNLEIPSTLTAAKITLYDKIQNWRKKKNKYNKDVEATNAAREFSADLSIYFEIFITEVNAIFKSETDEIFRSFSALYYCADAYDGFKSSVKNVFDFTRYYINDLTNEFLSFREERMVEQPEDLFGLAKKLFDKQVEPRPLVSEITYSISKWREKASEITIPKAEEMIDAVSDALKIFYDDVAKDYHEHLEKLITEKTSQKEEITNRLSDEERKLQEDNDWLAKFDDQLKLIERG</sequence>
<evidence type="ECO:0008006" key="4">
    <source>
        <dbReference type="Google" id="ProtNLM"/>
    </source>
</evidence>
<accession>A0AB94IQU4</accession>